<keyword evidence="2" id="KW-1185">Reference proteome</keyword>
<evidence type="ECO:0000313" key="1">
    <source>
        <dbReference type="EMBL" id="KAJ3991411.1"/>
    </source>
</evidence>
<dbReference type="Proteomes" id="UP001163828">
    <property type="component" value="Unassembled WGS sequence"/>
</dbReference>
<dbReference type="InterPro" id="IPR036869">
    <property type="entry name" value="J_dom_sf"/>
</dbReference>
<organism evidence="1 2">
    <name type="scientific">Lentinula boryana</name>
    <dbReference type="NCBI Taxonomy" id="40481"/>
    <lineage>
        <taxon>Eukaryota</taxon>
        <taxon>Fungi</taxon>
        <taxon>Dikarya</taxon>
        <taxon>Basidiomycota</taxon>
        <taxon>Agaricomycotina</taxon>
        <taxon>Agaricomycetes</taxon>
        <taxon>Agaricomycetidae</taxon>
        <taxon>Agaricales</taxon>
        <taxon>Marasmiineae</taxon>
        <taxon>Omphalotaceae</taxon>
        <taxon>Lentinula</taxon>
    </lineage>
</organism>
<comment type="caution">
    <text evidence="1">The sequence shown here is derived from an EMBL/GenBank/DDBJ whole genome shotgun (WGS) entry which is preliminary data.</text>
</comment>
<feature type="non-terminal residue" evidence="1">
    <location>
        <position position="1"/>
    </location>
</feature>
<evidence type="ECO:0000313" key="2">
    <source>
        <dbReference type="Proteomes" id="UP001163828"/>
    </source>
</evidence>
<proteinExistence type="predicted"/>
<gene>
    <name evidence="1" type="ORF">F5050DRAFT_1716110</name>
</gene>
<dbReference type="SUPFAM" id="SSF46565">
    <property type="entry name" value="Chaperone J-domain"/>
    <property type="match status" value="1"/>
</dbReference>
<protein>
    <submittedName>
        <fullName evidence="1">Uncharacterized protein</fullName>
    </submittedName>
</protein>
<accession>A0ABQ8Q136</accession>
<sequence>HVKMKRKKMMKRTESAILKSERTAEEKAAANAYSRHLADRRYRRKLRYNNPDRAKECMATKRAEMTEEAKQILKDKKKKENAAYYLRSYIAQHGEPAFWASYPHRVIKLRKHLSEGEGGPVF</sequence>
<name>A0ABQ8Q136_9AGAR</name>
<dbReference type="EMBL" id="MU791045">
    <property type="protein sequence ID" value="KAJ3991411.1"/>
    <property type="molecule type" value="Genomic_DNA"/>
</dbReference>
<reference evidence="1" key="1">
    <citation type="submission" date="2022-08" db="EMBL/GenBank/DDBJ databases">
        <authorList>
            <consortium name="DOE Joint Genome Institute"/>
            <person name="Min B."/>
            <person name="Riley R."/>
            <person name="Sierra-Patev S."/>
            <person name="Naranjo-Ortiz M."/>
            <person name="Looney B."/>
            <person name="Konkel Z."/>
            <person name="Slot J.C."/>
            <person name="Sakamoto Y."/>
            <person name="Steenwyk J.L."/>
            <person name="Rokas A."/>
            <person name="Carro J."/>
            <person name="Camarero S."/>
            <person name="Ferreira P."/>
            <person name="Molpeceres G."/>
            <person name="Ruiz-Duenas F.J."/>
            <person name="Serrano A."/>
            <person name="Henrissat B."/>
            <person name="Drula E."/>
            <person name="Hughes K.W."/>
            <person name="Mata J.L."/>
            <person name="Ishikawa N.K."/>
            <person name="Vargas-Isla R."/>
            <person name="Ushijima S."/>
            <person name="Smith C.A."/>
            <person name="Ahrendt S."/>
            <person name="Andreopoulos W."/>
            <person name="He G."/>
            <person name="Labutti K."/>
            <person name="Lipzen A."/>
            <person name="Ng V."/>
            <person name="Sandor L."/>
            <person name="Barry K."/>
            <person name="Martinez A.T."/>
            <person name="Xiao Y."/>
            <person name="Gibbons J.G."/>
            <person name="Terashima K."/>
            <person name="Hibbett D.S."/>
            <person name="Grigoriev I.V."/>
        </authorList>
    </citation>
    <scope>NUCLEOTIDE SEQUENCE</scope>
    <source>
        <strain evidence="1">TFB10827</strain>
    </source>
</reference>